<evidence type="ECO:0000313" key="1">
    <source>
        <dbReference type="EMBL" id="KJV05688.1"/>
    </source>
</evidence>
<dbReference type="PIRSF" id="PIRSF020565">
    <property type="entry name" value="3Ho_Ac_ACP_DH_prd"/>
    <property type="match status" value="1"/>
</dbReference>
<dbReference type="OrthoDB" id="9800188at2"/>
<dbReference type="RefSeq" id="WP_045780020.1">
    <property type="nucleotide sequence ID" value="NZ_LAJX01000187.1"/>
</dbReference>
<name>A0A0F3IGN0_9GAMM</name>
<proteinExistence type="predicted"/>
<dbReference type="InterPro" id="IPR029069">
    <property type="entry name" value="HotDog_dom_sf"/>
</dbReference>
<dbReference type="Pfam" id="PF22817">
    <property type="entry name" value="ApeP-like"/>
    <property type="match status" value="1"/>
</dbReference>
<organism evidence="1 2">
    <name type="scientific">Methylocucumis oryzae</name>
    <dbReference type="NCBI Taxonomy" id="1632867"/>
    <lineage>
        <taxon>Bacteria</taxon>
        <taxon>Pseudomonadati</taxon>
        <taxon>Pseudomonadota</taxon>
        <taxon>Gammaproteobacteria</taxon>
        <taxon>Methylococcales</taxon>
        <taxon>Methylococcaceae</taxon>
        <taxon>Methylocucumis</taxon>
    </lineage>
</organism>
<keyword evidence="2" id="KW-1185">Reference proteome</keyword>
<dbReference type="Proteomes" id="UP000033684">
    <property type="component" value="Unassembled WGS sequence"/>
</dbReference>
<dbReference type="AlphaFoldDB" id="A0A0F3IGN0"/>
<evidence type="ECO:0000313" key="2">
    <source>
        <dbReference type="Proteomes" id="UP000033684"/>
    </source>
</evidence>
<gene>
    <name evidence="1" type="ORF">VZ94_16195</name>
</gene>
<evidence type="ECO:0008006" key="3">
    <source>
        <dbReference type="Google" id="ProtNLM"/>
    </source>
</evidence>
<accession>A0A0F3IGN0</accession>
<sequence>MEFTVDELLAHSGLMMLLDNIVTFDEQSMVCEVVVRDDGLFGGNGEELSAWIGLEYMAQTIAAHSSMMDKLAGRRSYFGYLLGTRSYTTNQSSFRVGARLTVRAEKVIDEQGLGIYTCQITAPDLLVQANLNVYQPSSEKNRVVID</sequence>
<protein>
    <recommendedName>
        <fullName evidence="3">3-hydroxylacyl-ACP dehydratase</fullName>
    </recommendedName>
</protein>
<reference evidence="1 2" key="2">
    <citation type="journal article" date="2016" name="Microb. Ecol.">
        <title>Genome Characteristics of a Novel Type I Methanotroph (Sn10-6) Isolated from a Flooded Indian Rice Field.</title>
        <authorList>
            <person name="Rahalkar M.C."/>
            <person name="Pandit P.S."/>
            <person name="Dhakephalkar P.K."/>
            <person name="Pore S."/>
            <person name="Arora P."/>
            <person name="Kapse N."/>
        </authorList>
    </citation>
    <scope>NUCLEOTIDE SEQUENCE [LARGE SCALE GENOMIC DNA]</scope>
    <source>
        <strain evidence="1 2">Sn10-6</strain>
    </source>
</reference>
<reference evidence="2" key="1">
    <citation type="submission" date="2015-03" db="EMBL/GenBank/DDBJ databases">
        <title>Draft genome sequence of a novel methanotroph (Sn10-6) isolated from flooded ricefield rhizosphere in India.</title>
        <authorList>
            <person name="Pandit P.S."/>
            <person name="Pore S.D."/>
            <person name="Arora P."/>
            <person name="Kapse N.G."/>
            <person name="Dhakephalkar P.K."/>
            <person name="Rahalkar M.C."/>
        </authorList>
    </citation>
    <scope>NUCLEOTIDE SEQUENCE [LARGE SCALE GENOMIC DNA]</scope>
    <source>
        <strain evidence="2">Sn10-6</strain>
    </source>
</reference>
<dbReference type="EMBL" id="LAJX01000187">
    <property type="protein sequence ID" value="KJV05688.1"/>
    <property type="molecule type" value="Genomic_DNA"/>
</dbReference>
<comment type="caution">
    <text evidence="1">The sequence shown here is derived from an EMBL/GenBank/DDBJ whole genome shotgun (WGS) entry which is preliminary data.</text>
</comment>
<dbReference type="InterPro" id="IPR016776">
    <property type="entry name" value="ApeP-like_dehydratase"/>
</dbReference>
<dbReference type="SUPFAM" id="SSF54637">
    <property type="entry name" value="Thioesterase/thiol ester dehydrase-isomerase"/>
    <property type="match status" value="1"/>
</dbReference>
<dbReference type="Gene3D" id="3.10.129.10">
    <property type="entry name" value="Hotdog Thioesterase"/>
    <property type="match status" value="1"/>
</dbReference>